<evidence type="ECO:0000259" key="11">
    <source>
        <dbReference type="PROSITE" id="PS50111"/>
    </source>
</evidence>
<keyword evidence="2" id="KW-1003">Cell membrane</keyword>
<dbReference type="Proteomes" id="UP001567350">
    <property type="component" value="Unassembled WGS sequence"/>
</dbReference>
<proteinExistence type="inferred from homology"/>
<dbReference type="SMART" id="SM00283">
    <property type="entry name" value="MA"/>
    <property type="match status" value="1"/>
</dbReference>
<feature type="transmembrane region" description="Helical" evidence="10">
    <location>
        <begin position="192"/>
        <end position="212"/>
    </location>
</feature>
<evidence type="ECO:0000256" key="4">
    <source>
        <dbReference type="ARBA" id="ARBA00022692"/>
    </source>
</evidence>
<evidence type="ECO:0000313" key="12">
    <source>
        <dbReference type="EMBL" id="MEZ2738248.1"/>
    </source>
</evidence>
<keyword evidence="3" id="KW-0488">Methylation</keyword>
<dbReference type="PROSITE" id="PS50111">
    <property type="entry name" value="CHEMOTAXIS_TRANSDUC_2"/>
    <property type="match status" value="1"/>
</dbReference>
<dbReference type="PANTHER" id="PTHR43531">
    <property type="entry name" value="PROTEIN ICFG"/>
    <property type="match status" value="1"/>
</dbReference>
<evidence type="ECO:0000256" key="5">
    <source>
        <dbReference type="ARBA" id="ARBA00022989"/>
    </source>
</evidence>
<dbReference type="InterPro" id="IPR033480">
    <property type="entry name" value="sCache_2"/>
</dbReference>
<evidence type="ECO:0000256" key="2">
    <source>
        <dbReference type="ARBA" id="ARBA00022475"/>
    </source>
</evidence>
<name>A0ABV4I8Q5_9BURK</name>
<evidence type="ECO:0000256" key="9">
    <source>
        <dbReference type="SAM" id="MobiDB-lite"/>
    </source>
</evidence>
<dbReference type="PANTHER" id="PTHR43531:SF14">
    <property type="entry name" value="METHYL-ACCEPTING CHEMOTAXIS PROTEIN I-RELATED"/>
    <property type="match status" value="1"/>
</dbReference>
<keyword evidence="4 10" id="KW-0812">Transmembrane</keyword>
<evidence type="ECO:0000313" key="13">
    <source>
        <dbReference type="Proteomes" id="UP001567350"/>
    </source>
</evidence>
<reference evidence="12 13" key="1">
    <citation type="submission" date="2024-08" db="EMBL/GenBank/DDBJ databases">
        <authorList>
            <person name="Feng Z."/>
            <person name="Ronholm J."/>
        </authorList>
    </citation>
    <scope>NUCLEOTIDE SEQUENCE [LARGE SCALE GENOMIC DNA]</scope>
    <source>
        <strain evidence="12 13">4-AB0-8</strain>
    </source>
</reference>
<keyword evidence="8" id="KW-0807">Transducer</keyword>
<dbReference type="Gene3D" id="3.30.450.20">
    <property type="entry name" value="PAS domain"/>
    <property type="match status" value="1"/>
</dbReference>
<keyword evidence="6 10" id="KW-0472">Membrane</keyword>
<evidence type="ECO:0000256" key="3">
    <source>
        <dbReference type="ARBA" id="ARBA00022481"/>
    </source>
</evidence>
<sequence>MSLLHRITVSRRLGGLVGLAVLLILSISLGLSYSERNMLTQERQSAVRQTVEVAHGILANYHDQAVKGAISQEQAQRSALQAISQLRYSGSEYFWINDMHPRMVMHAVRPQLDGQDVTSNRDPSGRQLFVDFVNIVKKDGAGFHRYLWPKPGSDEPVEKVSYVMGFEPWGWVIGSGVYIDTVHAAFASRLKWVLGGTVLATLVLLGAGLVIARSILQQLGAEPSALLAITHKMAQGDLSTALTATSHTHSVLWGLEEMRTNVAHIVQGVRSGAERVAMASQEIAQGNHDLSLRTEEQASALEQTAASMEQFGSSVRQNADSARQANQLAVNASQVAQQGGHVVQEVVSTMRGINEASQRIADIIGVIDGIAFQTNILALNAAVEAARAGEQGRGFAVVASEVRSLAQRSAEAAKEIKTLISTSVERVAQGSTLVDRAGATMAEVVTSIRHVNDIVGEISAASAEQSAGVHQMGEAMTQMDQNTQQNAALVEQSAAAASSLQTQAEQLVQAVSVFRLAHYAASSLALPAAAAQAPSPVSASAPQRRALTAPASKGLAQHADNWENF</sequence>
<feature type="region of interest" description="Disordered" evidence="9">
    <location>
        <begin position="537"/>
        <end position="565"/>
    </location>
</feature>
<dbReference type="SUPFAM" id="SSF58104">
    <property type="entry name" value="Methyl-accepting chemotaxis protein (MCP) signaling domain"/>
    <property type="match status" value="1"/>
</dbReference>
<evidence type="ECO:0000256" key="10">
    <source>
        <dbReference type="SAM" id="Phobius"/>
    </source>
</evidence>
<evidence type="ECO:0000256" key="1">
    <source>
        <dbReference type="ARBA" id="ARBA00004651"/>
    </source>
</evidence>
<evidence type="ECO:0000256" key="8">
    <source>
        <dbReference type="PROSITE-ProRule" id="PRU00284"/>
    </source>
</evidence>
<gene>
    <name evidence="12" type="ORF">ACBP88_02050</name>
</gene>
<protein>
    <submittedName>
        <fullName evidence="12">Methyl-accepting chemotaxis protein</fullName>
    </submittedName>
</protein>
<dbReference type="InterPro" id="IPR051310">
    <property type="entry name" value="MCP_chemotaxis"/>
</dbReference>
<comment type="similarity">
    <text evidence="7">Belongs to the methyl-accepting chemotaxis (MCP) protein family.</text>
</comment>
<dbReference type="Pfam" id="PF17200">
    <property type="entry name" value="sCache_2"/>
    <property type="match status" value="1"/>
</dbReference>
<feature type="domain" description="Methyl-accepting transducer" evidence="11">
    <location>
        <begin position="272"/>
        <end position="501"/>
    </location>
</feature>
<dbReference type="SMART" id="SM01049">
    <property type="entry name" value="Cache_2"/>
    <property type="match status" value="1"/>
</dbReference>
<dbReference type="InterPro" id="IPR004090">
    <property type="entry name" value="Chemotax_Me-accpt_rcpt"/>
</dbReference>
<accession>A0ABV4I8Q5</accession>
<keyword evidence="5 10" id="KW-1133">Transmembrane helix</keyword>
<dbReference type="Gene3D" id="1.10.287.950">
    <property type="entry name" value="Methyl-accepting chemotaxis protein"/>
    <property type="match status" value="1"/>
</dbReference>
<evidence type="ECO:0000256" key="7">
    <source>
        <dbReference type="ARBA" id="ARBA00029447"/>
    </source>
</evidence>
<organism evidence="12 13">
    <name type="scientific">Comamonas jiangduensis</name>
    <dbReference type="NCBI Taxonomy" id="1194168"/>
    <lineage>
        <taxon>Bacteria</taxon>
        <taxon>Pseudomonadati</taxon>
        <taxon>Pseudomonadota</taxon>
        <taxon>Betaproteobacteria</taxon>
        <taxon>Burkholderiales</taxon>
        <taxon>Comamonadaceae</taxon>
        <taxon>Comamonas</taxon>
    </lineage>
</organism>
<dbReference type="InterPro" id="IPR004089">
    <property type="entry name" value="MCPsignal_dom"/>
</dbReference>
<keyword evidence="13" id="KW-1185">Reference proteome</keyword>
<feature type="compositionally biased region" description="Low complexity" evidence="9">
    <location>
        <begin position="537"/>
        <end position="546"/>
    </location>
</feature>
<dbReference type="EMBL" id="JBGJLR010000002">
    <property type="protein sequence ID" value="MEZ2738248.1"/>
    <property type="molecule type" value="Genomic_DNA"/>
</dbReference>
<comment type="caution">
    <text evidence="12">The sequence shown here is derived from an EMBL/GenBank/DDBJ whole genome shotgun (WGS) entry which is preliminary data.</text>
</comment>
<dbReference type="RefSeq" id="WP_370890255.1">
    <property type="nucleotide sequence ID" value="NZ_JBGJLR010000002.1"/>
</dbReference>
<comment type="subcellular location">
    <subcellularLocation>
        <location evidence="1">Cell membrane</location>
        <topology evidence="1">Multi-pass membrane protein</topology>
    </subcellularLocation>
</comment>
<dbReference type="Pfam" id="PF00015">
    <property type="entry name" value="MCPsignal"/>
    <property type="match status" value="1"/>
</dbReference>
<dbReference type="PRINTS" id="PR00260">
    <property type="entry name" value="CHEMTRNSDUCR"/>
</dbReference>
<dbReference type="CDD" id="cd11386">
    <property type="entry name" value="MCP_signal"/>
    <property type="match status" value="1"/>
</dbReference>
<evidence type="ECO:0000256" key="6">
    <source>
        <dbReference type="ARBA" id="ARBA00023136"/>
    </source>
</evidence>